<dbReference type="EMBL" id="CDRZ01000241">
    <property type="protein sequence ID" value="CEO89323.1"/>
    <property type="molecule type" value="Genomic_DNA"/>
</dbReference>
<feature type="domain" description="GH18" evidence="1">
    <location>
        <begin position="43"/>
        <end position="357"/>
    </location>
</feature>
<dbReference type="GO" id="GO:0016787">
    <property type="term" value="F:hydrolase activity"/>
    <property type="evidence" value="ECO:0007669"/>
    <property type="project" value="UniProtKB-KW"/>
</dbReference>
<dbReference type="Pfam" id="PF00704">
    <property type="entry name" value="Glyco_hydro_18"/>
    <property type="match status" value="1"/>
</dbReference>
<dbReference type="Gene3D" id="3.20.20.80">
    <property type="entry name" value="Glycosidases"/>
    <property type="match status" value="1"/>
</dbReference>
<dbReference type="PROSITE" id="PS51257">
    <property type="entry name" value="PROKAR_LIPOPROTEIN"/>
    <property type="match status" value="1"/>
</dbReference>
<dbReference type="InterPro" id="IPR017853">
    <property type="entry name" value="GH"/>
</dbReference>
<dbReference type="GO" id="GO:0005975">
    <property type="term" value="P:carbohydrate metabolic process"/>
    <property type="evidence" value="ECO:0007669"/>
    <property type="project" value="InterPro"/>
</dbReference>
<dbReference type="PANTHER" id="PTHR46066:SF2">
    <property type="entry name" value="CHITINASE DOMAIN-CONTAINING PROTEIN 1"/>
    <property type="match status" value="1"/>
</dbReference>
<evidence type="ECO:0000313" key="2">
    <source>
        <dbReference type="EMBL" id="CEO89323.1"/>
    </source>
</evidence>
<dbReference type="Proteomes" id="UP000046155">
    <property type="component" value="Unassembled WGS sequence"/>
</dbReference>
<dbReference type="Gene3D" id="3.10.50.10">
    <property type="match status" value="1"/>
</dbReference>
<keyword evidence="2" id="KW-0378">Hydrolase</keyword>
<reference evidence="3" key="1">
    <citation type="submission" date="2015-01" db="EMBL/GenBank/DDBJ databases">
        <authorList>
            <person name="Manzoor Shahid"/>
            <person name="Zubair Saima"/>
        </authorList>
    </citation>
    <scope>NUCLEOTIDE SEQUENCE [LARGE SCALE GENOMIC DNA]</scope>
    <source>
        <strain evidence="3">Sp3</strain>
    </source>
</reference>
<sequence length="357" mass="39792">MRRSTVWVLLIIALLAAFVLSSGCREQTKTPLIERQEEAPPRPVLCAFYVNGRGQGSSYDSLQEHKELIDELSPLWYRLQGNGTLDVEVDSEALALARAEGIKTIPLVALTGNKNSVVLTDPVIRKAAVANISRVVRENGYDGINLDLEMIITAGRDYSAEREGLVALLKELHKELKPLGKRLDVCVTPPIEPPSHLAPLYDLPHLSQAADRIVMMAYDFRHSGSVPGPVAPLYWVDANLKEVLAMGVPSEKISLGVAAYGYNWMVGGTRAIAEGSQEIKELAARRGRQISWDKENQVPYVTYSDPQVGERVVWFENGVSAAKKFELVKKYKLVGCSFWRLGFEDEDFWDQNQRVLE</sequence>
<dbReference type="PROSITE" id="PS51910">
    <property type="entry name" value="GH18_2"/>
    <property type="match status" value="1"/>
</dbReference>
<proteinExistence type="predicted"/>
<dbReference type="InterPro" id="IPR029070">
    <property type="entry name" value="Chitinase_insertion_sf"/>
</dbReference>
<dbReference type="SUPFAM" id="SSF51445">
    <property type="entry name" value="(Trans)glycosidases"/>
    <property type="match status" value="1"/>
</dbReference>
<keyword evidence="3" id="KW-1185">Reference proteome</keyword>
<evidence type="ECO:0000259" key="1">
    <source>
        <dbReference type="PROSITE" id="PS51910"/>
    </source>
</evidence>
<accession>A0A0B7MM77</accession>
<dbReference type="RefSeq" id="WP_044665297.1">
    <property type="nucleotide sequence ID" value="NZ_CDRZ01000241.1"/>
</dbReference>
<dbReference type="PANTHER" id="PTHR46066">
    <property type="entry name" value="CHITINASE DOMAIN-CONTAINING PROTEIN 1 FAMILY MEMBER"/>
    <property type="match status" value="1"/>
</dbReference>
<evidence type="ECO:0000313" key="3">
    <source>
        <dbReference type="Proteomes" id="UP000046155"/>
    </source>
</evidence>
<dbReference type="GO" id="GO:0008061">
    <property type="term" value="F:chitin binding"/>
    <property type="evidence" value="ECO:0007669"/>
    <property type="project" value="InterPro"/>
</dbReference>
<dbReference type="InterPro" id="IPR001223">
    <property type="entry name" value="Glyco_hydro18_cat"/>
</dbReference>
<protein>
    <submittedName>
        <fullName evidence="2">Glycoside hydrolase family 18</fullName>
    </submittedName>
</protein>
<dbReference type="InterPro" id="IPR011583">
    <property type="entry name" value="Chitinase_II/V-like_cat"/>
</dbReference>
<gene>
    <name evidence="2" type="ORF">SSCH_440032</name>
</gene>
<dbReference type="AlphaFoldDB" id="A0A0B7MM77"/>
<dbReference type="SMART" id="SM00636">
    <property type="entry name" value="Glyco_18"/>
    <property type="match status" value="1"/>
</dbReference>
<organism evidence="2 3">
    <name type="scientific">Syntrophaceticus schinkii</name>
    <dbReference type="NCBI Taxonomy" id="499207"/>
    <lineage>
        <taxon>Bacteria</taxon>
        <taxon>Bacillati</taxon>
        <taxon>Bacillota</taxon>
        <taxon>Clostridia</taxon>
        <taxon>Thermoanaerobacterales</taxon>
        <taxon>Thermoanaerobacterales Family III. Incertae Sedis</taxon>
        <taxon>Syntrophaceticus</taxon>
    </lineage>
</organism>
<name>A0A0B7MM77_9FIRM</name>